<dbReference type="RefSeq" id="WP_377386523.1">
    <property type="nucleotide sequence ID" value="NZ_JBHSAN010000006.1"/>
</dbReference>
<keyword evidence="3" id="KW-1185">Reference proteome</keyword>
<reference evidence="3" key="1">
    <citation type="journal article" date="2019" name="Int. J. Syst. Evol. Microbiol.">
        <title>The Global Catalogue of Microorganisms (GCM) 10K type strain sequencing project: providing services to taxonomists for standard genome sequencing and annotation.</title>
        <authorList>
            <consortium name="The Broad Institute Genomics Platform"/>
            <consortium name="The Broad Institute Genome Sequencing Center for Infectious Disease"/>
            <person name="Wu L."/>
            <person name="Ma J."/>
        </authorList>
    </citation>
    <scope>NUCLEOTIDE SEQUENCE [LARGE SCALE GENOMIC DNA]</scope>
    <source>
        <strain evidence="3">IBRC-M 10906</strain>
    </source>
</reference>
<comment type="caution">
    <text evidence="2">The sequence shown here is derived from an EMBL/GenBank/DDBJ whole genome shotgun (WGS) entry which is preliminary data.</text>
</comment>
<dbReference type="Proteomes" id="UP001597478">
    <property type="component" value="Unassembled WGS sequence"/>
</dbReference>
<accession>A0ABW5W9C6</accession>
<feature type="compositionally biased region" description="Basic residues" evidence="1">
    <location>
        <begin position="1"/>
        <end position="11"/>
    </location>
</feature>
<evidence type="ECO:0000313" key="3">
    <source>
        <dbReference type="Proteomes" id="UP001597478"/>
    </source>
</evidence>
<feature type="region of interest" description="Disordered" evidence="1">
    <location>
        <begin position="54"/>
        <end position="76"/>
    </location>
</feature>
<proteinExistence type="predicted"/>
<gene>
    <name evidence="2" type="ORF">ACFS2C_06690</name>
</gene>
<protein>
    <submittedName>
        <fullName evidence="2">Uncharacterized protein</fullName>
    </submittedName>
</protein>
<organism evidence="2 3">
    <name type="scientific">Prauserella oleivorans</name>
    <dbReference type="NCBI Taxonomy" id="1478153"/>
    <lineage>
        <taxon>Bacteria</taxon>
        <taxon>Bacillati</taxon>
        <taxon>Actinomycetota</taxon>
        <taxon>Actinomycetes</taxon>
        <taxon>Pseudonocardiales</taxon>
        <taxon>Pseudonocardiaceae</taxon>
        <taxon>Prauserella</taxon>
    </lineage>
</organism>
<evidence type="ECO:0000313" key="2">
    <source>
        <dbReference type="EMBL" id="MFD2799075.1"/>
    </source>
</evidence>
<name>A0ABW5W9C6_9PSEU</name>
<evidence type="ECO:0000256" key="1">
    <source>
        <dbReference type="SAM" id="MobiDB-lite"/>
    </source>
</evidence>
<sequence>MSARRAARRASRAPTGEHINGVPVPAELRDPDAPIWTAPKAEFVAYMVARGWTPPARDRLAGPQHGSPGNRRQAAARGFAADAEVFIPGTRTPHVAELRRLGLV</sequence>
<feature type="region of interest" description="Disordered" evidence="1">
    <location>
        <begin position="1"/>
        <end position="25"/>
    </location>
</feature>
<dbReference type="EMBL" id="JBHUOF010000007">
    <property type="protein sequence ID" value="MFD2799075.1"/>
    <property type="molecule type" value="Genomic_DNA"/>
</dbReference>